<dbReference type="RefSeq" id="WP_394302760.1">
    <property type="nucleotide sequence ID" value="NZ_JBHMQT010000044.1"/>
</dbReference>
<feature type="DNA-binding region" description="H-T-H motif" evidence="4">
    <location>
        <begin position="46"/>
        <end position="65"/>
    </location>
</feature>
<keyword evidence="3" id="KW-0804">Transcription</keyword>
<name>A0ABV6U8B4_9ACTN</name>
<evidence type="ECO:0000256" key="4">
    <source>
        <dbReference type="PROSITE-ProRule" id="PRU00335"/>
    </source>
</evidence>
<protein>
    <submittedName>
        <fullName evidence="6">TetR/AcrR family transcriptional regulator C-terminal domain-containing protein</fullName>
    </submittedName>
</protein>
<evidence type="ECO:0000256" key="1">
    <source>
        <dbReference type="ARBA" id="ARBA00023015"/>
    </source>
</evidence>
<evidence type="ECO:0000259" key="5">
    <source>
        <dbReference type="PROSITE" id="PS50977"/>
    </source>
</evidence>
<dbReference type="PANTHER" id="PTHR30055:SF151">
    <property type="entry name" value="TRANSCRIPTIONAL REGULATORY PROTEIN"/>
    <property type="match status" value="1"/>
</dbReference>
<dbReference type="InterPro" id="IPR004111">
    <property type="entry name" value="Repressor_TetR_C"/>
</dbReference>
<organism evidence="6 7">
    <name type="scientific">Sphaerimonospora cavernae</name>
    <dbReference type="NCBI Taxonomy" id="1740611"/>
    <lineage>
        <taxon>Bacteria</taxon>
        <taxon>Bacillati</taxon>
        <taxon>Actinomycetota</taxon>
        <taxon>Actinomycetes</taxon>
        <taxon>Streptosporangiales</taxon>
        <taxon>Streptosporangiaceae</taxon>
        <taxon>Sphaerimonospora</taxon>
    </lineage>
</organism>
<reference evidence="6 7" key="1">
    <citation type="submission" date="2024-09" db="EMBL/GenBank/DDBJ databases">
        <authorList>
            <person name="Sun Q."/>
            <person name="Mori K."/>
        </authorList>
    </citation>
    <scope>NUCLEOTIDE SEQUENCE [LARGE SCALE GENOMIC DNA]</scope>
    <source>
        <strain evidence="6 7">TBRC 1851</strain>
    </source>
</reference>
<dbReference type="EMBL" id="JBHMQT010000044">
    <property type="protein sequence ID" value="MFC0864672.1"/>
    <property type="molecule type" value="Genomic_DNA"/>
</dbReference>
<evidence type="ECO:0000313" key="6">
    <source>
        <dbReference type="EMBL" id="MFC0864672.1"/>
    </source>
</evidence>
<dbReference type="Gene3D" id="1.10.357.10">
    <property type="entry name" value="Tetracycline Repressor, domain 2"/>
    <property type="match status" value="1"/>
</dbReference>
<dbReference type="InterPro" id="IPR009057">
    <property type="entry name" value="Homeodomain-like_sf"/>
</dbReference>
<evidence type="ECO:0000313" key="7">
    <source>
        <dbReference type="Proteomes" id="UP001589870"/>
    </source>
</evidence>
<dbReference type="Pfam" id="PF02909">
    <property type="entry name" value="TetR_C_1"/>
    <property type="match status" value="1"/>
</dbReference>
<feature type="domain" description="HTH tetR-type" evidence="5">
    <location>
        <begin position="23"/>
        <end position="83"/>
    </location>
</feature>
<dbReference type="Gene3D" id="1.10.10.60">
    <property type="entry name" value="Homeodomain-like"/>
    <property type="match status" value="1"/>
</dbReference>
<keyword evidence="1" id="KW-0805">Transcription regulation</keyword>
<proteinExistence type="predicted"/>
<comment type="caution">
    <text evidence="6">The sequence shown here is derived from an EMBL/GenBank/DDBJ whole genome shotgun (WGS) entry which is preliminary data.</text>
</comment>
<dbReference type="InterPro" id="IPR050109">
    <property type="entry name" value="HTH-type_TetR-like_transc_reg"/>
</dbReference>
<keyword evidence="2 4" id="KW-0238">DNA-binding</keyword>
<dbReference type="InterPro" id="IPR036271">
    <property type="entry name" value="Tet_transcr_reg_TetR-rel_C_sf"/>
</dbReference>
<keyword evidence="7" id="KW-1185">Reference proteome</keyword>
<sequence>MGAESSLPGQVWSRERRTPRRPALTVERIVEVCVAISDAEGLEALSMRRVAADLGTGTTSLYRHVAGRDELIELMIDAVLGGDADPPLTGDWHADLATMARGQRAARLSHPWLCAVLASRPALGPNSLRKMEHALATAGELTSDITLAADIVALIGDYVAGAVSRELSEREAQRRTGLTEEQWRSSMAPYIHKVVTSGAYPQFARRVVEARDRSFDEQFECGLACLLRGIAARASG</sequence>
<dbReference type="SUPFAM" id="SSF48498">
    <property type="entry name" value="Tetracyclin repressor-like, C-terminal domain"/>
    <property type="match status" value="1"/>
</dbReference>
<dbReference type="SUPFAM" id="SSF46689">
    <property type="entry name" value="Homeodomain-like"/>
    <property type="match status" value="1"/>
</dbReference>
<dbReference type="PROSITE" id="PS50977">
    <property type="entry name" value="HTH_TETR_2"/>
    <property type="match status" value="1"/>
</dbReference>
<dbReference type="PANTHER" id="PTHR30055">
    <property type="entry name" value="HTH-TYPE TRANSCRIPTIONAL REGULATOR RUTR"/>
    <property type="match status" value="1"/>
</dbReference>
<gene>
    <name evidence="6" type="ORF">ACFHYQ_20480</name>
</gene>
<dbReference type="InterPro" id="IPR001647">
    <property type="entry name" value="HTH_TetR"/>
</dbReference>
<dbReference type="Proteomes" id="UP001589870">
    <property type="component" value="Unassembled WGS sequence"/>
</dbReference>
<evidence type="ECO:0000256" key="2">
    <source>
        <dbReference type="ARBA" id="ARBA00023125"/>
    </source>
</evidence>
<accession>A0ABV6U8B4</accession>
<evidence type="ECO:0000256" key="3">
    <source>
        <dbReference type="ARBA" id="ARBA00023163"/>
    </source>
</evidence>